<name>A0ABD2WZ90_9HYME</name>
<evidence type="ECO:0000256" key="4">
    <source>
        <dbReference type="SAM" id="MobiDB-lite"/>
    </source>
</evidence>
<evidence type="ECO:0000256" key="2">
    <source>
        <dbReference type="ARBA" id="ARBA00008098"/>
    </source>
</evidence>
<dbReference type="Proteomes" id="UP001627154">
    <property type="component" value="Unassembled WGS sequence"/>
</dbReference>
<feature type="compositionally biased region" description="Low complexity" evidence="4">
    <location>
        <begin position="89"/>
        <end position="125"/>
    </location>
</feature>
<keyword evidence="7" id="KW-1185">Reference proteome</keyword>
<sequence>MQRYALAGFVCLFLILTTQIKGSLSLRCRTGNAQSDDQFQRVMQDCRRRTYGFYGSSYDSDSRTGDYATDSQESSDDSDEDPFDNKFLSYGSGNRNNANNAYYGNRNNGYGNSMNNRFNSSRNNMARGRNSWPRQSNRYDSSNYDQSYGNHRRMNGRFGNAGMAMDPRSSSYSDSHNAPARYGNDMTNYQTSRGNGPANYRDSSGNMQGNNGPDRNTDQSCVVQCFFNELNLVDQRGFPERSLVINMMTQNVQDPELRDFIEESIVECYHYIVNNGRQDKCRFSQNLLTCLAEKGREMCEDWDDE</sequence>
<accession>A0ABD2WZ90</accession>
<comment type="similarity">
    <text evidence="2">Belongs to the PBP/GOBP family.</text>
</comment>
<evidence type="ECO:0000256" key="5">
    <source>
        <dbReference type="SAM" id="SignalP"/>
    </source>
</evidence>
<keyword evidence="5" id="KW-0732">Signal</keyword>
<evidence type="ECO:0000313" key="7">
    <source>
        <dbReference type="Proteomes" id="UP001627154"/>
    </source>
</evidence>
<dbReference type="PANTHER" id="PTHR21066:SF9">
    <property type="entry name" value="ODORANT-BINDING PROTEIN 59A"/>
    <property type="match status" value="1"/>
</dbReference>
<feature type="compositionally biased region" description="Polar residues" evidence="4">
    <location>
        <begin position="185"/>
        <end position="194"/>
    </location>
</feature>
<dbReference type="PANTHER" id="PTHR21066">
    <property type="entry name" value="ODORANT-BINDING PROTEIN 59A-RELATED"/>
    <property type="match status" value="1"/>
</dbReference>
<dbReference type="SUPFAM" id="SSF47565">
    <property type="entry name" value="Insect pheromone/odorant-binding proteins"/>
    <property type="match status" value="1"/>
</dbReference>
<dbReference type="InterPro" id="IPR006170">
    <property type="entry name" value="PBP/GOBP"/>
</dbReference>
<dbReference type="Gene3D" id="1.10.238.20">
    <property type="entry name" value="Pheromone/general odorant binding protein domain"/>
    <property type="match status" value="1"/>
</dbReference>
<protein>
    <submittedName>
        <fullName evidence="6">Uncharacterized protein</fullName>
    </submittedName>
</protein>
<dbReference type="Pfam" id="PF01395">
    <property type="entry name" value="PBP_GOBP"/>
    <property type="match status" value="1"/>
</dbReference>
<comment type="subcellular location">
    <subcellularLocation>
        <location evidence="1">Secreted</location>
    </subcellularLocation>
</comment>
<evidence type="ECO:0000256" key="1">
    <source>
        <dbReference type="ARBA" id="ARBA00004613"/>
    </source>
</evidence>
<dbReference type="InterPro" id="IPR036728">
    <property type="entry name" value="PBP_GOBP_sf"/>
</dbReference>
<comment type="caution">
    <text evidence="6">The sequence shown here is derived from an EMBL/GenBank/DDBJ whole genome shotgun (WGS) entry which is preliminary data.</text>
</comment>
<organism evidence="6 7">
    <name type="scientific">Trichogramma kaykai</name>
    <dbReference type="NCBI Taxonomy" id="54128"/>
    <lineage>
        <taxon>Eukaryota</taxon>
        <taxon>Metazoa</taxon>
        <taxon>Ecdysozoa</taxon>
        <taxon>Arthropoda</taxon>
        <taxon>Hexapoda</taxon>
        <taxon>Insecta</taxon>
        <taxon>Pterygota</taxon>
        <taxon>Neoptera</taxon>
        <taxon>Endopterygota</taxon>
        <taxon>Hymenoptera</taxon>
        <taxon>Apocrita</taxon>
        <taxon>Proctotrupomorpha</taxon>
        <taxon>Chalcidoidea</taxon>
        <taxon>Trichogrammatidae</taxon>
        <taxon>Trichogramma</taxon>
    </lineage>
</organism>
<reference evidence="6 7" key="1">
    <citation type="journal article" date="2024" name="bioRxiv">
        <title>A reference genome for Trichogramma kaykai: A tiny desert-dwelling parasitoid wasp with competing sex-ratio distorters.</title>
        <authorList>
            <person name="Culotta J."/>
            <person name="Lindsey A.R."/>
        </authorList>
    </citation>
    <scope>NUCLEOTIDE SEQUENCE [LARGE SCALE GENOMIC DNA]</scope>
    <source>
        <strain evidence="6 7">KSX58</strain>
    </source>
</reference>
<dbReference type="InterPro" id="IPR052295">
    <property type="entry name" value="Odorant-binding_protein"/>
</dbReference>
<evidence type="ECO:0000256" key="3">
    <source>
        <dbReference type="ARBA" id="ARBA00022525"/>
    </source>
</evidence>
<feature type="compositionally biased region" description="Polar residues" evidence="4">
    <location>
        <begin position="201"/>
        <end position="215"/>
    </location>
</feature>
<keyword evidence="3" id="KW-0964">Secreted</keyword>
<evidence type="ECO:0000313" key="6">
    <source>
        <dbReference type="EMBL" id="KAL3398290.1"/>
    </source>
</evidence>
<dbReference type="EMBL" id="JBJJXI010000059">
    <property type="protein sequence ID" value="KAL3398290.1"/>
    <property type="molecule type" value="Genomic_DNA"/>
</dbReference>
<feature type="compositionally biased region" description="Polar residues" evidence="4">
    <location>
        <begin position="132"/>
        <end position="149"/>
    </location>
</feature>
<feature type="signal peptide" evidence="5">
    <location>
        <begin position="1"/>
        <end position="22"/>
    </location>
</feature>
<feature type="compositionally biased region" description="Acidic residues" evidence="4">
    <location>
        <begin position="73"/>
        <end position="82"/>
    </location>
</feature>
<feature type="chain" id="PRO_5044851946" evidence="5">
    <location>
        <begin position="23"/>
        <end position="305"/>
    </location>
</feature>
<dbReference type="GO" id="GO:0005576">
    <property type="term" value="C:extracellular region"/>
    <property type="evidence" value="ECO:0007669"/>
    <property type="project" value="UniProtKB-SubCell"/>
</dbReference>
<proteinExistence type="inferred from homology"/>
<gene>
    <name evidence="6" type="ORF">TKK_007474</name>
</gene>
<feature type="region of interest" description="Disordered" evidence="4">
    <location>
        <begin position="57"/>
        <end position="215"/>
    </location>
</feature>
<dbReference type="AlphaFoldDB" id="A0ABD2WZ90"/>